<gene>
    <name evidence="1" type="ORF">BO71DRAFT_77172</name>
</gene>
<evidence type="ECO:0000313" key="1">
    <source>
        <dbReference type="EMBL" id="PYH90389.1"/>
    </source>
</evidence>
<dbReference type="Proteomes" id="UP000247810">
    <property type="component" value="Unassembled WGS sequence"/>
</dbReference>
<organism evidence="1 2">
    <name type="scientific">Aspergillus ellipticus CBS 707.79</name>
    <dbReference type="NCBI Taxonomy" id="1448320"/>
    <lineage>
        <taxon>Eukaryota</taxon>
        <taxon>Fungi</taxon>
        <taxon>Dikarya</taxon>
        <taxon>Ascomycota</taxon>
        <taxon>Pezizomycotina</taxon>
        <taxon>Eurotiomycetes</taxon>
        <taxon>Eurotiomycetidae</taxon>
        <taxon>Eurotiales</taxon>
        <taxon>Aspergillaceae</taxon>
        <taxon>Aspergillus</taxon>
        <taxon>Aspergillus subgen. Circumdati</taxon>
    </lineage>
</organism>
<reference evidence="1 2" key="1">
    <citation type="submission" date="2018-02" db="EMBL/GenBank/DDBJ databases">
        <title>The genomes of Aspergillus section Nigri reveals drivers in fungal speciation.</title>
        <authorList>
            <consortium name="DOE Joint Genome Institute"/>
            <person name="Vesth T.C."/>
            <person name="Nybo J."/>
            <person name="Theobald S."/>
            <person name="Brandl J."/>
            <person name="Frisvad J.C."/>
            <person name="Nielsen K.F."/>
            <person name="Lyhne E.K."/>
            <person name="Kogle M.E."/>
            <person name="Kuo A."/>
            <person name="Riley R."/>
            <person name="Clum A."/>
            <person name="Nolan M."/>
            <person name="Lipzen A."/>
            <person name="Salamov A."/>
            <person name="Henrissat B."/>
            <person name="Wiebenga A."/>
            <person name="De vries R.P."/>
            <person name="Grigoriev I.V."/>
            <person name="Mortensen U.H."/>
            <person name="Andersen M.R."/>
            <person name="Baker S.E."/>
        </authorList>
    </citation>
    <scope>NUCLEOTIDE SEQUENCE [LARGE SCALE GENOMIC DNA]</scope>
    <source>
        <strain evidence="1 2">CBS 707.79</strain>
    </source>
</reference>
<keyword evidence="2" id="KW-1185">Reference proteome</keyword>
<accession>A0A319D062</accession>
<sequence>MSVCAHTRTHARKHVPRYVCMYVCMYVCTVVPTRDVRMHSCNVQIQNDAKSGTVGVGVGAVGLPYSKIYCRMVGHCQGRDREGGREMRGNIALCSVVYLAEHNTAQHSTALQAGNSCMYACMHTYLLYLPTHLGTWVGR</sequence>
<dbReference type="EMBL" id="KZ825985">
    <property type="protein sequence ID" value="PYH90389.1"/>
    <property type="molecule type" value="Genomic_DNA"/>
</dbReference>
<name>A0A319D062_9EURO</name>
<dbReference type="VEuPathDB" id="FungiDB:BO71DRAFT_77172"/>
<protein>
    <submittedName>
        <fullName evidence="1">Uncharacterized protein</fullName>
    </submittedName>
</protein>
<proteinExistence type="predicted"/>
<dbReference type="AlphaFoldDB" id="A0A319D062"/>
<evidence type="ECO:0000313" key="2">
    <source>
        <dbReference type="Proteomes" id="UP000247810"/>
    </source>
</evidence>